<keyword evidence="1" id="KW-0175">Coiled coil</keyword>
<dbReference type="GO" id="GO:0005634">
    <property type="term" value="C:nucleus"/>
    <property type="evidence" value="ECO:0007669"/>
    <property type="project" value="TreeGrafter"/>
</dbReference>
<protein>
    <recommendedName>
        <fullName evidence="3">Death domain-containing protein</fullName>
    </recommendedName>
</protein>
<dbReference type="CDD" id="cd01670">
    <property type="entry name" value="Death"/>
    <property type="match status" value="1"/>
</dbReference>
<dbReference type="GO" id="GO:0008832">
    <property type="term" value="F:dGTPase activity"/>
    <property type="evidence" value="ECO:0007669"/>
    <property type="project" value="TreeGrafter"/>
</dbReference>
<dbReference type="SUPFAM" id="SSF47986">
    <property type="entry name" value="DEATH domain"/>
    <property type="match status" value="1"/>
</dbReference>
<dbReference type="eggNOG" id="KOG2681">
    <property type="taxonomic scope" value="Eukaryota"/>
</dbReference>
<accession>A0A1X7TS64</accession>
<dbReference type="PANTHER" id="PTHR11373">
    <property type="entry name" value="DEOXYNUCLEOSIDE TRIPHOSPHATE TRIPHOSPHOHYDROLASE"/>
    <property type="match status" value="1"/>
</dbReference>
<dbReference type="GO" id="GO:0006203">
    <property type="term" value="P:dGTP catabolic process"/>
    <property type="evidence" value="ECO:0007669"/>
    <property type="project" value="TreeGrafter"/>
</dbReference>
<proteinExistence type="predicted"/>
<dbReference type="AlphaFoldDB" id="A0A1X7TS64"/>
<dbReference type="Gene3D" id="1.10.3210.10">
    <property type="entry name" value="Hypothetical protein af1432"/>
    <property type="match status" value="1"/>
</dbReference>
<dbReference type="InParanoid" id="A0A1X7TS64"/>
<sequence length="1074" mass="123989">MAGKRKTSNEWEGGNSLKKRKTDRSEHEALLFTDLSDLLQLLTRHGYSEDRYYRLSLFLGLSPNTISVIEADHRGDTGRCLSDCLTKWLQKADDVVKKGGPTIYSLVSALRELGENGVADGIDMEIHPACKILSHYTSNQSLVSALPQLVKFLHAEKLIKEMMLSTNVQGEILLIQIKEAICTDYQKLEALAVILCHITITADIGYAIQNEYKKVFCINDVIEFNDDNAEGLKIYLPQSLNSDFKSMRLKFVKIFFKVKSVIITKNSQSSTLDDIKYMLIIYNNSLKPQVDQCQNINSILELISTNCSLNDISMLEFVVDELNINEVKAVIQDYNEAIKAFSETKLTQYLEEKFAYASPLECETIVIVVDKDAAEAILNDVKRLSSAIFESLSQHVKYILVERAKSYAITCSFSLILSEQLITAALNNIDVLKENKVKKLTIGYCTVYEVNDTSTVATTELNKHHYISSLSTSSSLMKQLMLSLSVQLINSEEEVTTLNEENMIMKEETKSLKEALDTKNKMLNVSIADSERFKAETKQLLQEKESHLTEHKEENKELKEMNKLLEEQLALFQSEKEGTQQEMEVEIKSLKREIKQKDDKIKEVQGKDFLLFEDDIYGDIIIDHPLIIKIVQTRQFQRLKKITTLGYTYENKTKANYTKLQHSIGMYYFAGEYVKQLQRKQPELNITESDVLCVQIAALCFNLGVGPFSHIFGLFLKEICQKQHIEKPWDNFSEASVNMFQYMLEDNEDLMESFRRYFNNPEAVITFIKELMREKRKMQCIQDKEFLYEIILNESQMNVKVIDYTTRDAAVMGAKINFKWRVFLAKVYVLRCDDGKLHICFHEDDLETYNDFFSTHSRLYRDLYYVRKIRIVALMIKVMLTRADNTELIQDTNSKVTISDAARSMVAYTQLTDSVLILIRESVKDPLVQTLLDCLDESKFIAEIGYIIPPEDWNKNPDDLKEAIVKATGIDEIECNLIIDLVLNGYEGNETWTQYYYRDDDSTGKWTDRWAQERYHANLPWRVFFVSGDRGLIKTVQEGFKKAINDLRIETWKLYPPRENYDLMPEKVSMECVK</sequence>
<dbReference type="GO" id="GO:0007165">
    <property type="term" value="P:signal transduction"/>
    <property type="evidence" value="ECO:0007669"/>
    <property type="project" value="InterPro"/>
</dbReference>
<name>A0A1X7TS64_AMPQE</name>
<dbReference type="SUPFAM" id="SSF109604">
    <property type="entry name" value="HD-domain/PDEase-like"/>
    <property type="match status" value="1"/>
</dbReference>
<dbReference type="PANTHER" id="PTHR11373:SF4">
    <property type="entry name" value="DEOXYNUCLEOSIDE TRIPHOSPHATE TRIPHOSPHOHYDROLASE SAMHD1"/>
    <property type="match status" value="1"/>
</dbReference>
<feature type="region of interest" description="Disordered" evidence="2">
    <location>
        <begin position="1"/>
        <end position="22"/>
    </location>
</feature>
<dbReference type="InterPro" id="IPR050135">
    <property type="entry name" value="dGTPase-like"/>
</dbReference>
<organism evidence="4">
    <name type="scientific">Amphimedon queenslandica</name>
    <name type="common">Sponge</name>
    <dbReference type="NCBI Taxonomy" id="400682"/>
    <lineage>
        <taxon>Eukaryota</taxon>
        <taxon>Metazoa</taxon>
        <taxon>Porifera</taxon>
        <taxon>Demospongiae</taxon>
        <taxon>Heteroscleromorpha</taxon>
        <taxon>Haplosclerida</taxon>
        <taxon>Niphatidae</taxon>
        <taxon>Amphimedon</taxon>
    </lineage>
</organism>
<feature type="domain" description="Death" evidence="3">
    <location>
        <begin position="51"/>
        <end position="126"/>
    </location>
</feature>
<evidence type="ECO:0000313" key="4">
    <source>
        <dbReference type="EnsemblMetazoa" id="Aqu2.1.17793_001"/>
    </source>
</evidence>
<evidence type="ECO:0000256" key="1">
    <source>
        <dbReference type="SAM" id="Coils"/>
    </source>
</evidence>
<dbReference type="InterPro" id="IPR000488">
    <property type="entry name" value="Death_dom"/>
</dbReference>
<reference evidence="4" key="1">
    <citation type="submission" date="2017-05" db="UniProtKB">
        <authorList>
            <consortium name="EnsemblMetazoa"/>
        </authorList>
    </citation>
    <scope>IDENTIFICATION</scope>
</reference>
<dbReference type="PROSITE" id="PS50017">
    <property type="entry name" value="DEATH_DOMAIN"/>
    <property type="match status" value="1"/>
</dbReference>
<dbReference type="Gene3D" id="1.10.533.10">
    <property type="entry name" value="Death Domain, Fas"/>
    <property type="match status" value="1"/>
</dbReference>
<dbReference type="InterPro" id="IPR011029">
    <property type="entry name" value="DEATH-like_dom_sf"/>
</dbReference>
<dbReference type="OrthoDB" id="9991235at2759"/>
<evidence type="ECO:0000256" key="2">
    <source>
        <dbReference type="SAM" id="MobiDB-lite"/>
    </source>
</evidence>
<feature type="coiled-coil region" evidence="1">
    <location>
        <begin position="534"/>
        <end position="607"/>
    </location>
</feature>
<evidence type="ECO:0000259" key="3">
    <source>
        <dbReference type="PROSITE" id="PS50017"/>
    </source>
</evidence>
<dbReference type="EnsemblMetazoa" id="Aqu2.1.17793_001">
    <property type="protein sequence ID" value="Aqu2.1.17793_001"/>
    <property type="gene ID" value="Aqu2.1.17793"/>
</dbReference>